<protein>
    <recommendedName>
        <fullName evidence="8">Golgi phosphoprotein 3 (GPP34)</fullName>
    </recommendedName>
</protein>
<dbReference type="Proteomes" id="UP000646738">
    <property type="component" value="Unassembled WGS sequence"/>
</dbReference>
<evidence type="ECO:0000256" key="5">
    <source>
        <dbReference type="SAM" id="MobiDB-lite"/>
    </source>
</evidence>
<dbReference type="Gene3D" id="1.10.3630.10">
    <property type="entry name" value="yeast vps74-n-term truncation variant domain like"/>
    <property type="match status" value="1"/>
</dbReference>
<sequence>MLTPYRCAGLRIGRGRTKVEGMTTPQDLFLVSLDVPGEHPVEQGDLSLALAGAELIDLLGARALTLDGELVVPGPVLTTGDRMLDEAGARLRREEPYETVADWLWRRGEGLAVAYYDVLEAAGQLAGERRHHWLPRRRGKATAPADTAARRHATDRWESRDPVLTGLAAALGIGADRPAREAPEDEAVVTVLIAVGDAVTELDAVRERRRIENVAFDNIWRAP</sequence>
<dbReference type="InterPro" id="IPR008628">
    <property type="entry name" value="GPP34-like"/>
</dbReference>
<accession>A0ABQ3RH03</accession>
<reference evidence="7" key="1">
    <citation type="submission" date="2023-07" db="EMBL/GenBank/DDBJ databases">
        <title>Whole genome shotgun sequence of Streptomyces achromogenes subsp. rubradiris NBRC 14000.</title>
        <authorList>
            <person name="Komaki H."/>
            <person name="Tamura T."/>
        </authorList>
    </citation>
    <scope>NUCLEOTIDE SEQUENCE [LARGE SCALE GENOMIC DNA]</scope>
    <source>
        <strain evidence="7">NBRC 14000</strain>
    </source>
</reference>
<feature type="compositionally biased region" description="Basic and acidic residues" evidence="5">
    <location>
        <begin position="148"/>
        <end position="158"/>
    </location>
</feature>
<comment type="caution">
    <text evidence="6">The sequence shown here is derived from an EMBL/GenBank/DDBJ whole genome shotgun (WGS) entry which is preliminary data.</text>
</comment>
<comment type="subcellular location">
    <subcellularLocation>
        <location evidence="1">Golgi apparatus membrane</location>
        <topology evidence="1">Peripheral membrane protein</topology>
        <orientation evidence="1">Cytoplasmic side</orientation>
    </subcellularLocation>
</comment>
<dbReference type="InterPro" id="IPR038261">
    <property type="entry name" value="GPP34-like_sf"/>
</dbReference>
<keyword evidence="3" id="KW-0446">Lipid-binding</keyword>
<evidence type="ECO:0000313" key="7">
    <source>
        <dbReference type="Proteomes" id="UP000646738"/>
    </source>
</evidence>
<organism evidence="6 7">
    <name type="scientific">Streptomyces rubradiris</name>
    <name type="common">Streptomyces achromogenes subsp. rubradiris</name>
    <dbReference type="NCBI Taxonomy" id="285531"/>
    <lineage>
        <taxon>Bacteria</taxon>
        <taxon>Bacillati</taxon>
        <taxon>Actinomycetota</taxon>
        <taxon>Actinomycetes</taxon>
        <taxon>Kitasatosporales</taxon>
        <taxon>Streptomycetaceae</taxon>
        <taxon>Streptomyces</taxon>
    </lineage>
</organism>
<name>A0ABQ3RH03_STRRR</name>
<keyword evidence="4" id="KW-0472">Membrane</keyword>
<evidence type="ECO:0000256" key="2">
    <source>
        <dbReference type="ARBA" id="ARBA00023034"/>
    </source>
</evidence>
<evidence type="ECO:0000256" key="3">
    <source>
        <dbReference type="ARBA" id="ARBA00023121"/>
    </source>
</evidence>
<evidence type="ECO:0000313" key="6">
    <source>
        <dbReference type="EMBL" id="GHI55139.1"/>
    </source>
</evidence>
<proteinExistence type="predicted"/>
<dbReference type="EMBL" id="BNEA01000015">
    <property type="protein sequence ID" value="GHI55139.1"/>
    <property type="molecule type" value="Genomic_DNA"/>
</dbReference>
<evidence type="ECO:0008006" key="8">
    <source>
        <dbReference type="Google" id="ProtNLM"/>
    </source>
</evidence>
<keyword evidence="2" id="KW-0333">Golgi apparatus</keyword>
<gene>
    <name evidence="6" type="ORF">Srubr_49850</name>
</gene>
<keyword evidence="7" id="KW-1185">Reference proteome</keyword>
<feature type="region of interest" description="Disordered" evidence="5">
    <location>
        <begin position="135"/>
        <end position="158"/>
    </location>
</feature>
<dbReference type="Pfam" id="PF05719">
    <property type="entry name" value="GPP34"/>
    <property type="match status" value="1"/>
</dbReference>
<evidence type="ECO:0000256" key="4">
    <source>
        <dbReference type="ARBA" id="ARBA00023136"/>
    </source>
</evidence>
<evidence type="ECO:0000256" key="1">
    <source>
        <dbReference type="ARBA" id="ARBA00004255"/>
    </source>
</evidence>